<feature type="binding site" evidence="7">
    <location>
        <position position="132"/>
    </location>
    <ligand>
        <name>Zn(2+)</name>
        <dbReference type="ChEBI" id="CHEBI:29105"/>
    </ligand>
</feature>
<evidence type="ECO:0000313" key="9">
    <source>
        <dbReference type="EMBL" id="MBB5018873.1"/>
    </source>
</evidence>
<keyword evidence="5 9" id="KW-0456">Lyase</keyword>
<feature type="chain" id="PRO_5032759032" description="carbonic anhydrase" evidence="8">
    <location>
        <begin position="18"/>
        <end position="241"/>
    </location>
</feature>
<dbReference type="AlphaFoldDB" id="A0A840MRL1"/>
<proteinExistence type="inferred from homology"/>
<feature type="binding site" evidence="7">
    <location>
        <position position="77"/>
    </location>
    <ligand>
        <name>Zn(2+)</name>
        <dbReference type="ChEBI" id="CHEBI:29105"/>
    </ligand>
</feature>
<evidence type="ECO:0000256" key="2">
    <source>
        <dbReference type="ARBA" id="ARBA00012925"/>
    </source>
</evidence>
<dbReference type="RefSeq" id="WP_184038830.1">
    <property type="nucleotide sequence ID" value="NZ_JACHHY010000012.1"/>
</dbReference>
<dbReference type="GO" id="GO:0008270">
    <property type="term" value="F:zinc ion binding"/>
    <property type="evidence" value="ECO:0007669"/>
    <property type="project" value="InterPro"/>
</dbReference>
<dbReference type="GO" id="GO:0004089">
    <property type="term" value="F:carbonate dehydratase activity"/>
    <property type="evidence" value="ECO:0007669"/>
    <property type="project" value="UniProtKB-EC"/>
</dbReference>
<keyword evidence="10" id="KW-1185">Reference proteome</keyword>
<keyword evidence="4 7" id="KW-0862">Zinc</keyword>
<dbReference type="EMBL" id="JACHHY010000012">
    <property type="protein sequence ID" value="MBB5018873.1"/>
    <property type="molecule type" value="Genomic_DNA"/>
</dbReference>
<evidence type="ECO:0000256" key="3">
    <source>
        <dbReference type="ARBA" id="ARBA00022723"/>
    </source>
</evidence>
<sequence>MTSPFHLTILSIGFAMAAPASANASGPHGSSGNELQQVQGIVSTLIRDNQTFMRGKDKAYFQQFSEKQTPRATVVTCSDSRVHTPAMDKTPDNDLFMVRNIGNQLSTAEGSVEYGVRHLNTPLLIFIGHAVCGAVKAASGDYTSLEEPIKKELATIQIPKGIDVTDGVLLNINNQVDHAMNKFKDMTSANKLAVIGAFYDFRNDLGFGFGKLVITNINGETDPAKIKAAVAGGHLIGAPVH</sequence>
<dbReference type="SMART" id="SM00947">
    <property type="entry name" value="Pro_CA"/>
    <property type="match status" value="1"/>
</dbReference>
<accession>A0A840MRL1</accession>
<reference evidence="9 10" key="1">
    <citation type="submission" date="2020-08" db="EMBL/GenBank/DDBJ databases">
        <title>Genomic Encyclopedia of Type Strains, Phase IV (KMG-IV): sequencing the most valuable type-strain genomes for metagenomic binning, comparative biology and taxonomic classification.</title>
        <authorList>
            <person name="Goeker M."/>
        </authorList>
    </citation>
    <scope>NUCLEOTIDE SEQUENCE [LARGE SCALE GENOMIC DNA]</scope>
    <source>
        <strain evidence="9 10">DSM 27165</strain>
    </source>
</reference>
<comment type="cofactor">
    <cofactor evidence="7">
        <name>Zn(2+)</name>
        <dbReference type="ChEBI" id="CHEBI:29105"/>
    </cofactor>
    <text evidence="7">Binds 1 zinc ion per subunit.</text>
</comment>
<dbReference type="InterPro" id="IPR001765">
    <property type="entry name" value="Carbonic_anhydrase"/>
</dbReference>
<feature type="binding site" evidence="7">
    <location>
        <position position="129"/>
    </location>
    <ligand>
        <name>Zn(2+)</name>
        <dbReference type="ChEBI" id="CHEBI:29105"/>
    </ligand>
</feature>
<protein>
    <recommendedName>
        <fullName evidence="2">carbonic anhydrase</fullName>
        <ecNumber evidence="2">4.2.1.1</ecNumber>
    </recommendedName>
</protein>
<dbReference type="SUPFAM" id="SSF53056">
    <property type="entry name" value="beta-carbonic anhydrase, cab"/>
    <property type="match status" value="1"/>
</dbReference>
<keyword evidence="8" id="KW-0732">Signal</keyword>
<dbReference type="Gene3D" id="3.40.1050.10">
    <property type="entry name" value="Carbonic anhydrase"/>
    <property type="match status" value="1"/>
</dbReference>
<evidence type="ECO:0000313" key="10">
    <source>
        <dbReference type="Proteomes" id="UP000575898"/>
    </source>
</evidence>
<dbReference type="Proteomes" id="UP000575898">
    <property type="component" value="Unassembled WGS sequence"/>
</dbReference>
<dbReference type="EC" id="4.2.1.1" evidence="2"/>
<dbReference type="PANTHER" id="PTHR11002:SF76">
    <property type="entry name" value="CARBONIC ANHYDRASE"/>
    <property type="match status" value="1"/>
</dbReference>
<evidence type="ECO:0000256" key="1">
    <source>
        <dbReference type="ARBA" id="ARBA00006217"/>
    </source>
</evidence>
<dbReference type="InterPro" id="IPR036874">
    <property type="entry name" value="Carbonic_anhydrase_sf"/>
</dbReference>
<feature type="binding site" evidence="7">
    <location>
        <position position="79"/>
    </location>
    <ligand>
        <name>Zn(2+)</name>
        <dbReference type="ChEBI" id="CHEBI:29105"/>
    </ligand>
</feature>
<evidence type="ECO:0000256" key="5">
    <source>
        <dbReference type="ARBA" id="ARBA00023239"/>
    </source>
</evidence>
<dbReference type="PANTHER" id="PTHR11002">
    <property type="entry name" value="CARBONIC ANHYDRASE"/>
    <property type="match status" value="1"/>
</dbReference>
<keyword evidence="3 7" id="KW-0479">Metal-binding</keyword>
<dbReference type="Pfam" id="PF00484">
    <property type="entry name" value="Pro_CA"/>
    <property type="match status" value="1"/>
</dbReference>
<comment type="caution">
    <text evidence="9">The sequence shown here is derived from an EMBL/GenBank/DDBJ whole genome shotgun (WGS) entry which is preliminary data.</text>
</comment>
<evidence type="ECO:0000256" key="6">
    <source>
        <dbReference type="ARBA" id="ARBA00048348"/>
    </source>
</evidence>
<evidence type="ECO:0000256" key="7">
    <source>
        <dbReference type="PIRSR" id="PIRSR601765-1"/>
    </source>
</evidence>
<name>A0A840MRL1_9PROT</name>
<evidence type="ECO:0000256" key="8">
    <source>
        <dbReference type="SAM" id="SignalP"/>
    </source>
</evidence>
<comment type="similarity">
    <text evidence="1">Belongs to the beta-class carbonic anhydrase family.</text>
</comment>
<comment type="catalytic activity">
    <reaction evidence="6">
        <text>hydrogencarbonate + H(+) = CO2 + H2O</text>
        <dbReference type="Rhea" id="RHEA:10748"/>
        <dbReference type="ChEBI" id="CHEBI:15377"/>
        <dbReference type="ChEBI" id="CHEBI:15378"/>
        <dbReference type="ChEBI" id="CHEBI:16526"/>
        <dbReference type="ChEBI" id="CHEBI:17544"/>
        <dbReference type="EC" id="4.2.1.1"/>
    </reaction>
</comment>
<evidence type="ECO:0000256" key="4">
    <source>
        <dbReference type="ARBA" id="ARBA00022833"/>
    </source>
</evidence>
<gene>
    <name evidence="9" type="ORF">HNQ59_002170</name>
</gene>
<feature type="signal peptide" evidence="8">
    <location>
        <begin position="1"/>
        <end position="17"/>
    </location>
</feature>
<organism evidence="9 10">
    <name type="scientific">Chitinivorax tropicus</name>
    <dbReference type="NCBI Taxonomy" id="714531"/>
    <lineage>
        <taxon>Bacteria</taxon>
        <taxon>Pseudomonadati</taxon>
        <taxon>Pseudomonadota</taxon>
        <taxon>Betaproteobacteria</taxon>
        <taxon>Chitinivorax</taxon>
    </lineage>
</organism>